<dbReference type="Proteomes" id="UP000664617">
    <property type="component" value="Unassembled WGS sequence"/>
</dbReference>
<name>A0ABS3IE04_9MICO</name>
<comment type="caution">
    <text evidence="2">The sequence shown here is derived from an EMBL/GenBank/DDBJ whole genome shotgun (WGS) entry which is preliminary data.</text>
</comment>
<dbReference type="EMBL" id="JAFMPK010000049">
    <property type="protein sequence ID" value="MBO0611257.1"/>
    <property type="molecule type" value="Genomic_DNA"/>
</dbReference>
<organism evidence="2 3">
    <name type="scientific">Myceligenerans salitolerans</name>
    <dbReference type="NCBI Taxonomy" id="1230528"/>
    <lineage>
        <taxon>Bacteria</taxon>
        <taxon>Bacillati</taxon>
        <taxon>Actinomycetota</taxon>
        <taxon>Actinomycetes</taxon>
        <taxon>Micrococcales</taxon>
        <taxon>Promicromonosporaceae</taxon>
        <taxon>Myceligenerans</taxon>
    </lineage>
</organism>
<evidence type="ECO:0000313" key="3">
    <source>
        <dbReference type="Proteomes" id="UP000664617"/>
    </source>
</evidence>
<proteinExistence type="predicted"/>
<evidence type="ECO:0000313" key="2">
    <source>
        <dbReference type="EMBL" id="MBO0611257.1"/>
    </source>
</evidence>
<evidence type="ECO:0000259" key="1">
    <source>
        <dbReference type="Pfam" id="PF00117"/>
    </source>
</evidence>
<dbReference type="CDD" id="cd01741">
    <property type="entry name" value="GATase1_1"/>
    <property type="match status" value="1"/>
</dbReference>
<dbReference type="InterPro" id="IPR017926">
    <property type="entry name" value="GATASE"/>
</dbReference>
<accession>A0ABS3IE04</accession>
<protein>
    <submittedName>
        <fullName evidence="2">Type 1 glutamine amidotransferase</fullName>
    </submittedName>
</protein>
<dbReference type="RefSeq" id="WP_207277219.1">
    <property type="nucleotide sequence ID" value="NZ_JAFMPK010000049.1"/>
</dbReference>
<dbReference type="PANTHER" id="PTHR42695">
    <property type="entry name" value="GLUTAMINE AMIDOTRANSFERASE YLR126C-RELATED"/>
    <property type="match status" value="1"/>
</dbReference>
<dbReference type="SUPFAM" id="SSF52317">
    <property type="entry name" value="Class I glutamine amidotransferase-like"/>
    <property type="match status" value="1"/>
</dbReference>
<dbReference type="InterPro" id="IPR044992">
    <property type="entry name" value="ChyE-like"/>
</dbReference>
<feature type="domain" description="Glutamine amidotransferase" evidence="1">
    <location>
        <begin position="16"/>
        <end position="182"/>
    </location>
</feature>
<keyword evidence="2" id="KW-0315">Glutamine amidotransferase</keyword>
<keyword evidence="3" id="KW-1185">Reference proteome</keyword>
<dbReference type="Gene3D" id="3.40.50.880">
    <property type="match status" value="1"/>
</dbReference>
<dbReference type="PROSITE" id="PS51273">
    <property type="entry name" value="GATASE_TYPE_1"/>
    <property type="match status" value="1"/>
</dbReference>
<reference evidence="3" key="2">
    <citation type="submission" date="2023-07" db="EMBL/GenBank/DDBJ databases">
        <title>Myceligenerans salitolerans sp. nov., a halotolerant actinomycete isolated from a salt lake in Xinjiang, China.</title>
        <authorList>
            <person name="Guan T."/>
        </authorList>
    </citation>
    <scope>NUCLEOTIDE SEQUENCE [LARGE SCALE GENOMIC DNA]</scope>
    <source>
        <strain evidence="3">XHU 5031</strain>
    </source>
</reference>
<dbReference type="PANTHER" id="PTHR42695:SF5">
    <property type="entry name" value="GLUTAMINE AMIDOTRANSFERASE YLR126C-RELATED"/>
    <property type="match status" value="1"/>
</dbReference>
<gene>
    <name evidence="2" type="ORF">J0911_19730</name>
</gene>
<reference evidence="2 3" key="1">
    <citation type="submission" date="2021-03" db="EMBL/GenBank/DDBJ databases">
        <authorList>
            <person name="Xin L."/>
        </authorList>
    </citation>
    <scope>NUCLEOTIDE SEQUENCE [LARGE SCALE GENOMIC DNA]</scope>
    <source>
        <strain evidence="2 3">XHU 5031</strain>
    </source>
</reference>
<dbReference type="InterPro" id="IPR029062">
    <property type="entry name" value="Class_I_gatase-like"/>
</dbReference>
<dbReference type="Pfam" id="PF00117">
    <property type="entry name" value="GATase"/>
    <property type="match status" value="1"/>
</dbReference>
<sequence>MTRVLVVQNSKGSGPRRLTRWLADAGVTADVVTAWEGLPRTLDGYDGVVLLGGGYLPDDDAEHPWLPGERALTAEALERAVPLLGICLGEQLLAHVAGGEVTARSGETERGMCALEVLPAAAGDPILGRFTPGTLWMLQNHEDSVTALPPGATLLATSAECRVQAFRVGHAAWGLQFHPEAPPDAILRWDEAALADQGLDRAALAAAAKEHAEENEAGSRAVVRAWASLAGGS</sequence>